<dbReference type="InterPro" id="IPR012674">
    <property type="entry name" value="Calycin"/>
</dbReference>
<dbReference type="Gene3D" id="2.40.128.20">
    <property type="match status" value="1"/>
</dbReference>
<gene>
    <name evidence="1" type="ORF">IAA89_06880</name>
</gene>
<evidence type="ECO:0000313" key="2">
    <source>
        <dbReference type="Proteomes" id="UP000823614"/>
    </source>
</evidence>
<dbReference type="SUPFAM" id="SSF50814">
    <property type="entry name" value="Lipocalins"/>
    <property type="match status" value="1"/>
</dbReference>
<evidence type="ECO:0000313" key="1">
    <source>
        <dbReference type="EMBL" id="MBO8442131.1"/>
    </source>
</evidence>
<organism evidence="1 2">
    <name type="scientific">Candidatus Gallilactobacillus intestinavium</name>
    <dbReference type="NCBI Taxonomy" id="2840838"/>
    <lineage>
        <taxon>Bacteria</taxon>
        <taxon>Bacillati</taxon>
        <taxon>Bacillota</taxon>
        <taxon>Bacilli</taxon>
        <taxon>Lactobacillales</taxon>
        <taxon>Lactobacillaceae</taxon>
        <taxon>Lactobacillaceae incertae sedis</taxon>
        <taxon>Candidatus Gallilactobacillus</taxon>
    </lineage>
</organism>
<dbReference type="InterPro" id="IPR015231">
    <property type="entry name" value="DUF1934"/>
</dbReference>
<dbReference type="Pfam" id="PF09148">
    <property type="entry name" value="DUF1934"/>
    <property type="match status" value="1"/>
</dbReference>
<sequence>MVQRTKVNLDVKNTIYQDNDVDRFELKAAGILVQSNDLCYLTYNDHENKTVWEIYNSDHLKLKRMGNNKTTYDFVIGKVTHTCYQTQYGVLSFDVITEKIDLFMDENLKKGKITLKYQLETGKMIVGKYIVQLKFSA</sequence>
<proteinExistence type="predicted"/>
<reference evidence="1" key="1">
    <citation type="submission" date="2020-10" db="EMBL/GenBank/DDBJ databases">
        <authorList>
            <person name="Gilroy R."/>
        </authorList>
    </citation>
    <scope>NUCLEOTIDE SEQUENCE</scope>
    <source>
        <strain evidence="1">C6-149</strain>
    </source>
</reference>
<accession>A0A9D9E6K0</accession>
<dbReference type="EMBL" id="JADIMP010000110">
    <property type="protein sequence ID" value="MBO8442131.1"/>
    <property type="molecule type" value="Genomic_DNA"/>
</dbReference>
<dbReference type="Proteomes" id="UP000823614">
    <property type="component" value="Unassembled WGS sequence"/>
</dbReference>
<name>A0A9D9E6K0_9LACO</name>
<reference evidence="1" key="2">
    <citation type="journal article" date="2021" name="PeerJ">
        <title>Extensive microbial diversity within the chicken gut microbiome revealed by metagenomics and culture.</title>
        <authorList>
            <person name="Gilroy R."/>
            <person name="Ravi A."/>
            <person name="Getino M."/>
            <person name="Pursley I."/>
            <person name="Horton D.L."/>
            <person name="Alikhan N.F."/>
            <person name="Baker D."/>
            <person name="Gharbi K."/>
            <person name="Hall N."/>
            <person name="Watson M."/>
            <person name="Adriaenssens E.M."/>
            <person name="Foster-Nyarko E."/>
            <person name="Jarju S."/>
            <person name="Secka A."/>
            <person name="Antonio M."/>
            <person name="Oren A."/>
            <person name="Chaudhuri R.R."/>
            <person name="La Ragione R."/>
            <person name="Hildebrand F."/>
            <person name="Pallen M.J."/>
        </authorList>
    </citation>
    <scope>NUCLEOTIDE SEQUENCE</scope>
    <source>
        <strain evidence="1">C6-149</strain>
    </source>
</reference>
<comment type="caution">
    <text evidence="1">The sequence shown here is derived from an EMBL/GenBank/DDBJ whole genome shotgun (WGS) entry which is preliminary data.</text>
</comment>
<dbReference type="AlphaFoldDB" id="A0A9D9E6K0"/>
<protein>
    <submittedName>
        <fullName evidence="1">DUF1934 domain-containing protein</fullName>
    </submittedName>
</protein>